<evidence type="ECO:0000256" key="3">
    <source>
        <dbReference type="ARBA" id="ARBA00022833"/>
    </source>
</evidence>
<accession>A0A0D7BMK3</accession>
<feature type="compositionally biased region" description="Polar residues" evidence="5">
    <location>
        <begin position="1"/>
        <end position="23"/>
    </location>
</feature>
<feature type="compositionally biased region" description="Polar residues" evidence="5">
    <location>
        <begin position="147"/>
        <end position="160"/>
    </location>
</feature>
<dbReference type="Gene3D" id="3.30.70.330">
    <property type="match status" value="1"/>
</dbReference>
<dbReference type="InterPro" id="IPR017907">
    <property type="entry name" value="Znf_RING_CS"/>
</dbReference>
<keyword evidence="8" id="KW-1185">Reference proteome</keyword>
<dbReference type="OrthoDB" id="336240at2759"/>
<dbReference type="EMBL" id="KN880462">
    <property type="protein sequence ID" value="KIY70826.1"/>
    <property type="molecule type" value="Genomic_DNA"/>
</dbReference>
<evidence type="ECO:0000256" key="1">
    <source>
        <dbReference type="ARBA" id="ARBA00022723"/>
    </source>
</evidence>
<feature type="region of interest" description="Disordered" evidence="5">
    <location>
        <begin position="239"/>
        <end position="268"/>
    </location>
</feature>
<feature type="domain" description="RING-type" evidence="6">
    <location>
        <begin position="363"/>
        <end position="407"/>
    </location>
</feature>
<keyword evidence="2 4" id="KW-0863">Zinc-finger</keyword>
<dbReference type="Proteomes" id="UP000054007">
    <property type="component" value="Unassembled WGS sequence"/>
</dbReference>
<dbReference type="PROSITE" id="PS50089">
    <property type="entry name" value="ZF_RING_2"/>
    <property type="match status" value="1"/>
</dbReference>
<organism evidence="7 8">
    <name type="scientific">Cylindrobasidium torrendii FP15055 ss-10</name>
    <dbReference type="NCBI Taxonomy" id="1314674"/>
    <lineage>
        <taxon>Eukaryota</taxon>
        <taxon>Fungi</taxon>
        <taxon>Dikarya</taxon>
        <taxon>Basidiomycota</taxon>
        <taxon>Agaricomycotina</taxon>
        <taxon>Agaricomycetes</taxon>
        <taxon>Agaricomycetidae</taxon>
        <taxon>Agaricales</taxon>
        <taxon>Marasmiineae</taxon>
        <taxon>Physalacriaceae</taxon>
        <taxon>Cylindrobasidium</taxon>
    </lineage>
</organism>
<dbReference type="InterPro" id="IPR035979">
    <property type="entry name" value="RBD_domain_sf"/>
</dbReference>
<dbReference type="SMART" id="SM00184">
    <property type="entry name" value="RING"/>
    <property type="match status" value="1"/>
</dbReference>
<dbReference type="GO" id="GO:0008270">
    <property type="term" value="F:zinc ion binding"/>
    <property type="evidence" value="ECO:0007669"/>
    <property type="project" value="UniProtKB-KW"/>
</dbReference>
<sequence length="794" mass="86493">MTSPATPQRVQRHGQSQSVSFSHARSPPSPATPYTPSSLRSYASDLSSTLTTPSSAPRNAKMFRNVPFSSPQVLRSYGQDAGFADLAQNWRTRAQENGISLAKGPVELSRFDDDESFYSANESSSFLAPDDSILSPPSVSAARRRALSQSQPPMHTQQQRGIPASPLARKSPSHTIMATPPPNRSLAQQLKLNGSLTAPAQPRRREAFGVVSNTPQQQTQPFDMRLDLFDIDEDDFEHEYDFNGQSTPPPGHHPLSHNQSLPLPLHPRYDDDYASYQLMNNVLPSHSLGSIFNQSPYADSYGPNASLDSKLNYYHTPTKQPQYQPYSQQYQVLPSPESAGHVSLSHSLSHQAEPEPEPKAESCSVCSRRNPPRLAVLVPCKHSLCSSCLTSALNIVGEKDMQCAVCKVAVADFKLTSATPSQPRQSADHDDHTGKSRNVFEPLFSSPGGPLESAFEFERSLFGGRTGVQSSTPPPSNRRRGQDNVVLRIDNVPWDITPPTITSWLQQPIVQSHVLLDKKGKTLSHAFVEVLSESIAASILRGEIQGSPNSGKKMRGSVLGKGKRARGVTVTRSSQEELMTALFPSWRGSFDGSQPSTAGLDEEQTRHALEQGMLTLSEVASLLFLIRSPDAHFLKVSSLPFYSLIAILNKLANASPALVDALFDAATTATRVLKARLDKEAHTADLNGALLQDLVDAGARCKVFKQKQKNYFSQLSTSSNQANVAGSLCTDDGDIEDGDESDDRDFRTPSVVTAPSSNRGSPSPNQVRDLAREFGVEAHLVEALAQRLAGTNLR</sequence>
<feature type="compositionally biased region" description="Polar residues" evidence="5">
    <location>
        <begin position="750"/>
        <end position="766"/>
    </location>
</feature>
<evidence type="ECO:0000313" key="7">
    <source>
        <dbReference type="EMBL" id="KIY70826.1"/>
    </source>
</evidence>
<feature type="compositionally biased region" description="Low complexity" evidence="5">
    <location>
        <begin position="34"/>
        <end position="57"/>
    </location>
</feature>
<keyword evidence="1" id="KW-0479">Metal-binding</keyword>
<proteinExistence type="predicted"/>
<feature type="region of interest" description="Disordered" evidence="5">
    <location>
        <begin position="122"/>
        <end position="171"/>
    </location>
</feature>
<dbReference type="PROSITE" id="PS00518">
    <property type="entry name" value="ZF_RING_1"/>
    <property type="match status" value="1"/>
</dbReference>
<feature type="region of interest" description="Disordered" evidence="5">
    <location>
        <begin position="1"/>
        <end position="63"/>
    </location>
</feature>
<feature type="region of interest" description="Disordered" evidence="5">
    <location>
        <begin position="334"/>
        <end position="365"/>
    </location>
</feature>
<gene>
    <name evidence="7" type="ORF">CYLTODRAFT_451322</name>
</gene>
<feature type="region of interest" description="Disordered" evidence="5">
    <location>
        <begin position="464"/>
        <end position="483"/>
    </location>
</feature>
<dbReference type="InterPro" id="IPR012677">
    <property type="entry name" value="Nucleotide-bd_a/b_plait_sf"/>
</dbReference>
<feature type="region of interest" description="Disordered" evidence="5">
    <location>
        <begin position="418"/>
        <end position="441"/>
    </location>
</feature>
<feature type="compositionally biased region" description="Acidic residues" evidence="5">
    <location>
        <begin position="731"/>
        <end position="743"/>
    </location>
</feature>
<dbReference type="Gene3D" id="3.30.40.10">
    <property type="entry name" value="Zinc/RING finger domain, C3HC4 (zinc finger)"/>
    <property type="match status" value="1"/>
</dbReference>
<protein>
    <recommendedName>
        <fullName evidence="6">RING-type domain-containing protein</fullName>
    </recommendedName>
</protein>
<evidence type="ECO:0000256" key="4">
    <source>
        <dbReference type="PROSITE-ProRule" id="PRU00175"/>
    </source>
</evidence>
<name>A0A0D7BMK3_9AGAR</name>
<dbReference type="InterPro" id="IPR001841">
    <property type="entry name" value="Znf_RING"/>
</dbReference>
<dbReference type="CDD" id="cd16449">
    <property type="entry name" value="RING-HC"/>
    <property type="match status" value="1"/>
</dbReference>
<dbReference type="STRING" id="1314674.A0A0D7BMK3"/>
<dbReference type="InterPro" id="IPR013083">
    <property type="entry name" value="Znf_RING/FYVE/PHD"/>
</dbReference>
<feature type="region of interest" description="Disordered" evidence="5">
    <location>
        <begin position="726"/>
        <end position="767"/>
    </location>
</feature>
<evidence type="ECO:0000313" key="8">
    <source>
        <dbReference type="Proteomes" id="UP000054007"/>
    </source>
</evidence>
<dbReference type="AlphaFoldDB" id="A0A0D7BMK3"/>
<feature type="region of interest" description="Disordered" evidence="5">
    <location>
        <begin position="547"/>
        <end position="566"/>
    </location>
</feature>
<keyword evidence="3" id="KW-0862">Zinc</keyword>
<dbReference type="Pfam" id="PF00097">
    <property type="entry name" value="zf-C3HC4"/>
    <property type="match status" value="1"/>
</dbReference>
<evidence type="ECO:0000256" key="5">
    <source>
        <dbReference type="SAM" id="MobiDB-lite"/>
    </source>
</evidence>
<dbReference type="GO" id="GO:0003676">
    <property type="term" value="F:nucleic acid binding"/>
    <property type="evidence" value="ECO:0007669"/>
    <property type="project" value="InterPro"/>
</dbReference>
<evidence type="ECO:0000256" key="2">
    <source>
        <dbReference type="ARBA" id="ARBA00022771"/>
    </source>
</evidence>
<dbReference type="SUPFAM" id="SSF57850">
    <property type="entry name" value="RING/U-box"/>
    <property type="match status" value="1"/>
</dbReference>
<reference evidence="7 8" key="1">
    <citation type="journal article" date="2015" name="Fungal Genet. Biol.">
        <title>Evolution of novel wood decay mechanisms in Agaricales revealed by the genome sequences of Fistulina hepatica and Cylindrobasidium torrendii.</title>
        <authorList>
            <person name="Floudas D."/>
            <person name="Held B.W."/>
            <person name="Riley R."/>
            <person name="Nagy L.G."/>
            <person name="Koehler G."/>
            <person name="Ransdell A.S."/>
            <person name="Younus H."/>
            <person name="Chow J."/>
            <person name="Chiniquy J."/>
            <person name="Lipzen A."/>
            <person name="Tritt A."/>
            <person name="Sun H."/>
            <person name="Haridas S."/>
            <person name="LaButti K."/>
            <person name="Ohm R.A."/>
            <person name="Kues U."/>
            <person name="Blanchette R.A."/>
            <person name="Grigoriev I.V."/>
            <person name="Minto R.E."/>
            <person name="Hibbett D.S."/>
        </authorList>
    </citation>
    <scope>NUCLEOTIDE SEQUENCE [LARGE SCALE GENOMIC DNA]</scope>
    <source>
        <strain evidence="7 8">FP15055 ss-10</strain>
    </source>
</reference>
<dbReference type="InterPro" id="IPR018957">
    <property type="entry name" value="Znf_C3HC4_RING-type"/>
</dbReference>
<dbReference type="SUPFAM" id="SSF54928">
    <property type="entry name" value="RNA-binding domain, RBD"/>
    <property type="match status" value="1"/>
</dbReference>
<evidence type="ECO:0000259" key="6">
    <source>
        <dbReference type="PROSITE" id="PS50089"/>
    </source>
</evidence>